<evidence type="ECO:0000259" key="2">
    <source>
        <dbReference type="Pfam" id="PF00391"/>
    </source>
</evidence>
<evidence type="ECO:0000313" key="4">
    <source>
        <dbReference type="EMBL" id="KUO20867.1"/>
    </source>
</evidence>
<name>A0A117S1B2_9ACTN</name>
<protein>
    <recommendedName>
        <fullName evidence="6">Phosphoenolpyruvate synthase</fullName>
    </recommendedName>
</protein>
<organism evidence="4 5">
    <name type="scientific">Streptomyces dysideae</name>
    <dbReference type="NCBI Taxonomy" id="909626"/>
    <lineage>
        <taxon>Bacteria</taxon>
        <taxon>Bacillati</taxon>
        <taxon>Actinomycetota</taxon>
        <taxon>Actinomycetes</taxon>
        <taxon>Kitasatosporales</taxon>
        <taxon>Streptomycetaceae</taxon>
        <taxon>Streptomyces</taxon>
    </lineage>
</organism>
<feature type="region of interest" description="Disordered" evidence="1">
    <location>
        <begin position="769"/>
        <end position="798"/>
    </location>
</feature>
<dbReference type="InterPro" id="IPR013815">
    <property type="entry name" value="ATP_grasp_subdomain_1"/>
</dbReference>
<keyword evidence="5" id="KW-1185">Reference proteome</keyword>
<dbReference type="Pfam" id="PF01326">
    <property type="entry name" value="PPDK_N"/>
    <property type="match status" value="1"/>
</dbReference>
<dbReference type="GO" id="GO:0016301">
    <property type="term" value="F:kinase activity"/>
    <property type="evidence" value="ECO:0007669"/>
    <property type="project" value="InterPro"/>
</dbReference>
<evidence type="ECO:0008006" key="6">
    <source>
        <dbReference type="Google" id="ProtNLM"/>
    </source>
</evidence>
<feature type="domain" description="Pyruvate phosphate dikinase AMP/ATP-binding" evidence="3">
    <location>
        <begin position="10"/>
        <end position="323"/>
    </location>
</feature>
<dbReference type="PANTHER" id="PTHR43615:SF1">
    <property type="entry name" value="PPDK_N DOMAIN-CONTAINING PROTEIN"/>
    <property type="match status" value="1"/>
</dbReference>
<feature type="compositionally biased region" description="Basic and acidic residues" evidence="1">
    <location>
        <begin position="249"/>
        <end position="258"/>
    </location>
</feature>
<comment type="caution">
    <text evidence="4">The sequence shown here is derived from an EMBL/GenBank/DDBJ whole genome shotgun (WGS) entry which is preliminary data.</text>
</comment>
<feature type="domain" description="PEP-utilising enzyme mobile" evidence="2">
    <location>
        <begin position="826"/>
        <end position="893"/>
    </location>
</feature>
<dbReference type="SUPFAM" id="SSF52009">
    <property type="entry name" value="Phosphohistidine domain"/>
    <property type="match status" value="1"/>
</dbReference>
<dbReference type="InterPro" id="IPR051549">
    <property type="entry name" value="PEP_Utilizing_Enz"/>
</dbReference>
<accession>A0A117S1B2</accession>
<proteinExistence type="predicted"/>
<dbReference type="STRING" id="909626.AQJ91_12200"/>
<dbReference type="Gene3D" id="3.50.30.10">
    <property type="entry name" value="Phosphohistidine domain"/>
    <property type="match status" value="1"/>
</dbReference>
<dbReference type="Pfam" id="PF00391">
    <property type="entry name" value="PEP-utilizers"/>
    <property type="match status" value="1"/>
</dbReference>
<dbReference type="InterPro" id="IPR036637">
    <property type="entry name" value="Phosphohistidine_dom_sf"/>
</dbReference>
<dbReference type="Gene3D" id="3.30.1490.20">
    <property type="entry name" value="ATP-grasp fold, A domain"/>
    <property type="match status" value="1"/>
</dbReference>
<dbReference type="InterPro" id="IPR008279">
    <property type="entry name" value="PEP-util_enz_mobile_dom"/>
</dbReference>
<dbReference type="PANTHER" id="PTHR43615">
    <property type="entry name" value="PHOSPHOENOLPYRUVATE SYNTHASE-RELATED"/>
    <property type="match status" value="1"/>
</dbReference>
<dbReference type="InterPro" id="IPR002192">
    <property type="entry name" value="PPDK_AMP/ATP-bd"/>
</dbReference>
<dbReference type="SUPFAM" id="SSF56059">
    <property type="entry name" value="Glutathione synthetase ATP-binding domain-like"/>
    <property type="match status" value="1"/>
</dbReference>
<dbReference type="Proteomes" id="UP000053260">
    <property type="component" value="Unassembled WGS sequence"/>
</dbReference>
<dbReference type="Gene3D" id="3.30.470.20">
    <property type="entry name" value="ATP-grasp fold, B domain"/>
    <property type="match status" value="1"/>
</dbReference>
<dbReference type="AlphaFoldDB" id="A0A117S1B2"/>
<feature type="compositionally biased region" description="Low complexity" evidence="1">
    <location>
        <begin position="776"/>
        <end position="798"/>
    </location>
</feature>
<sequence length="903" mass="99338">MLTGAQVTANLAGHKLARLARLTAAGVRVPPFYALSTDCFRAVAGPLRDRIDKEIAATDFGNRAAVEDTSARIRDLLERATLPPGLEEEILAAYDAAFSPGTLVAVRASVTGQGGGTAGDEPGGEDSSRDAFAGMSDSFLYVRRSELVDRVRHCWASGFNAESLLYRHAQGHDPGGAQVAVGVQRMALGERSFVMFTCDPRTGAADTVIAAAYGIGEGVVQERVGVDHYFLRAGAADAVESRIATKPEKLGLDPERPQDGPVPLPVPRHLRERPVLSEEEIRALASTGCTIERLFGAPQDIEGTFTADGTLHLVQSRPVTIDASLRRQWSNANVTESFPGVTTTLTYTFAQDFYRTIFYDLYRRMGVPAHTLHRNQPYLDRMIGLHHGRIYYELNAWYHLHQQLAVFPLVRGGWEKMMGLSQPPGRPEAAVGPLQLAGPAAAVAYRFAVHDRAMRCFESWWERVIASRRDRDWAALDPLARIRDFQEVWADVGEHWGVTLMNDSALSTTAGIVEKLLKAWVPGSAQDSLLSDLLCGDEDNHSVDVVLSVVRLAEYARTVPGLQSALDDRPLREVWQEVEQGRFGDTFPQRVVEHLRRYGDRGLQELKMEQPSPRQTPWELLRLVGEYAQAGLESEELRRRELRIRADAEQRLATALARHPVRRRTLSALLARLRRYIRYRENSRYRRSELFGLAKEVFRTLGADLTARGALREADDVVHLTQTELFGYFDGTAPAEDLRGLAEARRREYESAVAAADETELPLRFTTLGPVRDTRPQQPAAERRSAAPPSGDGLTLRGLGSSGGRVRGVARVVLDPGAYRDDGEAPILVARETDPGWLFLMLRASGIIVERGTLLSHTAITGRKFGIPTIVAVPGATTAILDGAMVEMDGASGVVTIVEQDSA</sequence>
<evidence type="ECO:0000259" key="3">
    <source>
        <dbReference type="Pfam" id="PF01326"/>
    </source>
</evidence>
<gene>
    <name evidence="4" type="ORF">AQJ91_12200</name>
</gene>
<reference evidence="4 5" key="1">
    <citation type="submission" date="2015-10" db="EMBL/GenBank/DDBJ databases">
        <title>Draft genome sequence of Streptomyces sp. RV15, isolated from a marine sponge.</title>
        <authorList>
            <person name="Ruckert C."/>
            <person name="Abdelmohsen U.R."/>
            <person name="Winkler A."/>
            <person name="Hentschel U."/>
            <person name="Kalinowski J."/>
            <person name="Kampfer P."/>
            <person name="Glaeser S."/>
        </authorList>
    </citation>
    <scope>NUCLEOTIDE SEQUENCE [LARGE SCALE GENOMIC DNA]</scope>
    <source>
        <strain evidence="4 5">RV15</strain>
    </source>
</reference>
<dbReference type="EMBL" id="LMXB01000031">
    <property type="protein sequence ID" value="KUO20867.1"/>
    <property type="molecule type" value="Genomic_DNA"/>
</dbReference>
<dbReference type="GO" id="GO:0005524">
    <property type="term" value="F:ATP binding"/>
    <property type="evidence" value="ECO:0007669"/>
    <property type="project" value="InterPro"/>
</dbReference>
<evidence type="ECO:0000313" key="5">
    <source>
        <dbReference type="Proteomes" id="UP000053260"/>
    </source>
</evidence>
<evidence type="ECO:0000256" key="1">
    <source>
        <dbReference type="SAM" id="MobiDB-lite"/>
    </source>
</evidence>
<feature type="region of interest" description="Disordered" evidence="1">
    <location>
        <begin position="249"/>
        <end position="268"/>
    </location>
</feature>